<gene>
    <name evidence="4" type="ORF">M8C21_030767</name>
</gene>
<dbReference type="InterPro" id="IPR016162">
    <property type="entry name" value="Ald_DH_N"/>
</dbReference>
<dbReference type="InterPro" id="IPR050740">
    <property type="entry name" value="Aldehyde_DH_Superfamily"/>
</dbReference>
<dbReference type="GO" id="GO:0009450">
    <property type="term" value="P:gamma-aminobutyric acid catabolic process"/>
    <property type="evidence" value="ECO:0007669"/>
    <property type="project" value="TreeGrafter"/>
</dbReference>
<feature type="domain" description="Aldehyde dehydrogenase" evidence="3">
    <location>
        <begin position="28"/>
        <end position="233"/>
    </location>
</feature>
<evidence type="ECO:0000313" key="4">
    <source>
        <dbReference type="EMBL" id="KAI7735604.1"/>
    </source>
</evidence>
<dbReference type="InterPro" id="IPR015590">
    <property type="entry name" value="Aldehyde_DH_dom"/>
</dbReference>
<reference evidence="4" key="1">
    <citation type="submission" date="2022-06" db="EMBL/GenBank/DDBJ databases">
        <title>Uncovering the hologenomic basis of an extraordinary plant invasion.</title>
        <authorList>
            <person name="Bieker V.C."/>
            <person name="Martin M.D."/>
            <person name="Gilbert T."/>
            <person name="Hodgins K."/>
            <person name="Battlay P."/>
            <person name="Petersen B."/>
            <person name="Wilson J."/>
        </authorList>
    </citation>
    <scope>NUCLEOTIDE SEQUENCE</scope>
    <source>
        <strain evidence="4">AA19_3_7</strain>
        <tissue evidence="4">Leaf</tissue>
    </source>
</reference>
<evidence type="ECO:0000313" key="5">
    <source>
        <dbReference type="Proteomes" id="UP001206925"/>
    </source>
</evidence>
<dbReference type="PANTHER" id="PTHR43353">
    <property type="entry name" value="SUCCINATE-SEMIALDEHYDE DEHYDROGENASE, MITOCHONDRIAL"/>
    <property type="match status" value="1"/>
</dbReference>
<organism evidence="4 5">
    <name type="scientific">Ambrosia artemisiifolia</name>
    <name type="common">Common ragweed</name>
    <dbReference type="NCBI Taxonomy" id="4212"/>
    <lineage>
        <taxon>Eukaryota</taxon>
        <taxon>Viridiplantae</taxon>
        <taxon>Streptophyta</taxon>
        <taxon>Embryophyta</taxon>
        <taxon>Tracheophyta</taxon>
        <taxon>Spermatophyta</taxon>
        <taxon>Magnoliopsida</taxon>
        <taxon>eudicotyledons</taxon>
        <taxon>Gunneridae</taxon>
        <taxon>Pentapetalae</taxon>
        <taxon>asterids</taxon>
        <taxon>campanulids</taxon>
        <taxon>Asterales</taxon>
        <taxon>Asteraceae</taxon>
        <taxon>Asteroideae</taxon>
        <taxon>Heliantheae alliance</taxon>
        <taxon>Heliantheae</taxon>
        <taxon>Ambrosia</taxon>
    </lineage>
</organism>
<protein>
    <recommendedName>
        <fullName evidence="3">Aldehyde dehydrogenase domain-containing protein</fullName>
    </recommendedName>
</protein>
<comment type="similarity">
    <text evidence="1">Belongs to the aldehyde dehydrogenase family.</text>
</comment>
<name>A0AAD5C7M6_AMBAR</name>
<keyword evidence="5" id="KW-1185">Reference proteome</keyword>
<dbReference type="Proteomes" id="UP001206925">
    <property type="component" value="Unassembled WGS sequence"/>
</dbReference>
<dbReference type="InterPro" id="IPR016161">
    <property type="entry name" value="Ald_DH/histidinol_DH"/>
</dbReference>
<keyword evidence="2" id="KW-0560">Oxidoreductase</keyword>
<sequence>MSMETETVVARLKSSGLFRTKGLIGGKWIDAYDGKTIKVYNPANGEVITSVACMGERETKDAISSAYDAFTNWSKLTASDRSNRLRKWYNLLIEHKEELGQLITLEQGKPLKEAIGEVVYGASFIEFFAEEAKRVNGDILPSPLPDRRLFVLKQPVGVVGAITPWNFPLAMITRKVGPALACGCTVVIKPSELTPLSALAAAELALQSGIPPGVLNVVMGDAPKIGNSLLESPQ</sequence>
<dbReference type="Pfam" id="PF00171">
    <property type="entry name" value="Aldedh"/>
    <property type="match status" value="1"/>
</dbReference>
<dbReference type="Gene3D" id="3.40.605.10">
    <property type="entry name" value="Aldehyde Dehydrogenase, Chain A, domain 1"/>
    <property type="match status" value="1"/>
</dbReference>
<accession>A0AAD5C7M6</accession>
<dbReference type="PANTHER" id="PTHR43353:SF5">
    <property type="entry name" value="SUCCINATE-SEMIALDEHYDE DEHYDROGENASE, MITOCHONDRIAL"/>
    <property type="match status" value="1"/>
</dbReference>
<dbReference type="AlphaFoldDB" id="A0AAD5C7M6"/>
<dbReference type="GO" id="GO:0004777">
    <property type="term" value="F:succinate-semialdehyde dehydrogenase (NAD+) activity"/>
    <property type="evidence" value="ECO:0007669"/>
    <property type="project" value="TreeGrafter"/>
</dbReference>
<evidence type="ECO:0000256" key="2">
    <source>
        <dbReference type="ARBA" id="ARBA00023002"/>
    </source>
</evidence>
<evidence type="ECO:0000256" key="1">
    <source>
        <dbReference type="ARBA" id="ARBA00009986"/>
    </source>
</evidence>
<feature type="non-terminal residue" evidence="4">
    <location>
        <position position="1"/>
    </location>
</feature>
<dbReference type="SUPFAM" id="SSF53720">
    <property type="entry name" value="ALDH-like"/>
    <property type="match status" value="1"/>
</dbReference>
<comment type="caution">
    <text evidence="4">The sequence shown here is derived from an EMBL/GenBank/DDBJ whole genome shotgun (WGS) entry which is preliminary data.</text>
</comment>
<dbReference type="EMBL" id="JAMZMK010009463">
    <property type="protein sequence ID" value="KAI7735604.1"/>
    <property type="molecule type" value="Genomic_DNA"/>
</dbReference>
<evidence type="ECO:0000259" key="3">
    <source>
        <dbReference type="Pfam" id="PF00171"/>
    </source>
</evidence>
<dbReference type="FunFam" id="3.40.605.10:FF:000005">
    <property type="entry name" value="Succinate-semialdehyde dehydrogenase I"/>
    <property type="match status" value="1"/>
</dbReference>
<proteinExistence type="inferred from homology"/>